<dbReference type="Gene3D" id="2.60.40.10">
    <property type="entry name" value="Immunoglobulins"/>
    <property type="match status" value="2"/>
</dbReference>
<dbReference type="Pfam" id="PF17963">
    <property type="entry name" value="Big_9"/>
    <property type="match status" value="8"/>
</dbReference>
<feature type="domain" description="Right handed beta helix" evidence="10">
    <location>
        <begin position="209"/>
        <end position="330"/>
    </location>
</feature>
<keyword evidence="8" id="KW-1133">Transmembrane helix</keyword>
<dbReference type="PANTHER" id="PTHR22990:SF15">
    <property type="entry name" value="F-BOX ONLY PROTEIN 10"/>
    <property type="match status" value="1"/>
</dbReference>
<dbReference type="Pfam" id="PF05048">
    <property type="entry name" value="NosD"/>
    <property type="match status" value="2"/>
</dbReference>
<feature type="domain" description="HYDIN/VesB/CFA65-like Ig-like" evidence="11">
    <location>
        <begin position="2046"/>
        <end position="2136"/>
    </location>
</feature>
<comment type="subcellular location">
    <subcellularLocation>
        <location evidence="1">Cell projection</location>
        <location evidence="1">Cilium</location>
    </subcellularLocation>
    <subcellularLocation>
        <location evidence="2">Cytoplasm</location>
    </subcellularLocation>
</comment>
<evidence type="ECO:0000259" key="9">
    <source>
        <dbReference type="Pfam" id="PF05048"/>
    </source>
</evidence>
<dbReference type="InterPro" id="IPR026453">
    <property type="entry name" value="PGF_pre_PGF"/>
</dbReference>
<feature type="domain" description="Periplasmic copper-binding protein NosD beta helix" evidence="9">
    <location>
        <begin position="838"/>
        <end position="1089"/>
    </location>
</feature>
<feature type="domain" description="HYDIN/VesB/CFA65-like Ig-like" evidence="11">
    <location>
        <begin position="1144"/>
        <end position="1243"/>
    </location>
</feature>
<dbReference type="InterPro" id="IPR006626">
    <property type="entry name" value="PbH1"/>
</dbReference>
<dbReference type="Gene3D" id="2.160.20.10">
    <property type="entry name" value="Single-stranded right-handed beta-helix, Pectin lyase-like"/>
    <property type="match status" value="6"/>
</dbReference>
<evidence type="ECO:0000256" key="4">
    <source>
        <dbReference type="ARBA" id="ARBA00022737"/>
    </source>
</evidence>
<evidence type="ECO:0000256" key="7">
    <source>
        <dbReference type="SAM" id="MobiDB-lite"/>
    </source>
</evidence>
<name>A0A9E7SX98_9EURY</name>
<feature type="compositionally biased region" description="Polar residues" evidence="7">
    <location>
        <begin position="2212"/>
        <end position="2236"/>
    </location>
</feature>
<feature type="transmembrane region" description="Helical" evidence="8">
    <location>
        <begin position="2432"/>
        <end position="2451"/>
    </location>
</feature>
<feature type="domain" description="Right handed beta helix" evidence="10">
    <location>
        <begin position="574"/>
        <end position="737"/>
    </location>
</feature>
<feature type="region of interest" description="Disordered" evidence="7">
    <location>
        <begin position="1115"/>
        <end position="1145"/>
    </location>
</feature>
<dbReference type="NCBIfam" id="TIGR04213">
    <property type="entry name" value="PGF_pre_PGF"/>
    <property type="match status" value="1"/>
</dbReference>
<evidence type="ECO:0000259" key="11">
    <source>
        <dbReference type="Pfam" id="PF22544"/>
    </source>
</evidence>
<dbReference type="SUPFAM" id="SSF51126">
    <property type="entry name" value="Pectin lyase-like"/>
    <property type="match status" value="6"/>
</dbReference>
<evidence type="ECO:0000256" key="6">
    <source>
        <dbReference type="ARBA" id="ARBA00023273"/>
    </source>
</evidence>
<dbReference type="InterPro" id="IPR011050">
    <property type="entry name" value="Pectin_lyase_fold/virulence"/>
</dbReference>
<dbReference type="PROSITE" id="PS51257">
    <property type="entry name" value="PROKAR_LIPOPROTEIN"/>
    <property type="match status" value="1"/>
</dbReference>
<keyword evidence="8" id="KW-0812">Transmembrane</keyword>
<feature type="compositionally biased region" description="Acidic residues" evidence="7">
    <location>
        <begin position="2400"/>
        <end position="2416"/>
    </location>
</feature>
<keyword evidence="6" id="KW-0966">Cell projection</keyword>
<feature type="region of interest" description="Disordered" evidence="7">
    <location>
        <begin position="2363"/>
        <end position="2430"/>
    </location>
</feature>
<keyword evidence="13" id="KW-1185">Reference proteome</keyword>
<accession>A0A9E7SX98</accession>
<keyword evidence="3" id="KW-0963">Cytoplasm</keyword>
<keyword evidence="8" id="KW-0472">Membrane</keyword>
<feature type="region of interest" description="Disordered" evidence="7">
    <location>
        <begin position="2124"/>
        <end position="2236"/>
    </location>
</feature>
<proteinExistence type="predicted"/>
<keyword evidence="4" id="KW-0677">Repeat</keyword>
<evidence type="ECO:0000256" key="3">
    <source>
        <dbReference type="ARBA" id="ARBA00022490"/>
    </source>
</evidence>
<dbReference type="KEGG" id="sawl:NGM29_06030"/>
<dbReference type="EMBL" id="CP100355">
    <property type="protein sequence ID" value="UTF54821.1"/>
    <property type="molecule type" value="Genomic_DNA"/>
</dbReference>
<dbReference type="InterPro" id="IPR007742">
    <property type="entry name" value="NosD_dom"/>
</dbReference>
<evidence type="ECO:0000259" key="10">
    <source>
        <dbReference type="Pfam" id="PF13229"/>
    </source>
</evidence>
<dbReference type="InterPro" id="IPR013783">
    <property type="entry name" value="Ig-like_fold"/>
</dbReference>
<dbReference type="InterPro" id="IPR012334">
    <property type="entry name" value="Pectin_lyas_fold"/>
</dbReference>
<evidence type="ECO:0000256" key="2">
    <source>
        <dbReference type="ARBA" id="ARBA00004496"/>
    </source>
</evidence>
<dbReference type="InterPro" id="IPR053879">
    <property type="entry name" value="HYDIN_VesB_CFA65-like_Ig"/>
</dbReference>
<dbReference type="SMART" id="SM00710">
    <property type="entry name" value="PbH1"/>
    <property type="match status" value="28"/>
</dbReference>
<dbReference type="Proteomes" id="UP001056855">
    <property type="component" value="Chromosome"/>
</dbReference>
<sequence>MSRPHPKARRITALVLAVMTACAVFAIGGGVVAASSHDDCTSVSSATVINQSGCYVLDSDLTASGDPIVEINASDVVFDGLAHEIGGGDPAIHVMPGVSNVTVRNVTVYSSYAGIYVESASDVTVEDVTARNNDEGLFLEETTDVRIENVTTRNNDDGITLQYASNVAIRDVTHQYDTNWGLHAEDSVNVTVERLASELSNGEGFDDGAIYFDETNGSIVDSTLGVGEYGLGVELYYSHGTVIDNVTVSASEEHALDVDGSEDVVVRNSTFATGPDDDAVYVDNSPNARLTDVSVEGGEYGVALSGSANVTMRNVAMDNSTWGFSMSGHYRHDIDQSNTVDSLPVYIYEDVDGMTFDGSVPRGYLAVVDGSDITLSGFERTDTGQAFVAAHVQGLTVDSSRLTHNEYGLHVVNSTSVSVTDTNVSDSHYGMYLGDSPGATVDSLVALEETYWAGARQALRVSQSPDLTVTNGTFDRMQVWLTDSDRLRLENSYVEGSKVEFFGSEDVIIRDNEFVGGGTVVDVRDLSRRATIENNTIANPHSYGISLMENSNGAVIRNNEIQGVTQGTSYTGVGIQLVYTEAHITNNTINDVERAGIGLSGGTGAVVENNTVTNSPTGIETNINRNTREFVVRHNTIDGVTDGVVLTRYASDAVIDGNAIGNASRNGIEATGPSYLSTKSSNVTITANHVSLVGTNGAYLNNVEEYTVADNTFTNGTDARAIHVSASDTVAVTGNDVDGYGELTALRDQPRGAITVADATNVLVEANSLESSVVGIQILEAGGSVTVSDNAVTNATHVGIAVDAPETTISTNDVRWTAGPGIAVGSRTLPAQGEDEIVADNATVANNLVVENDLGIAVWDDDATVSENHVERNGAGIRVGSALGIDGITLVDNVIADNRNETATEVRASRGIVLDHLVGGTVANNTVTNSLAAIQFIATTDVVVEDNRFNESNQGLAFVQTLSHVDQTADGDPRYTWTPPSTNVTVSHNTLAGNGESVHFAIGPSTVVDDGASTNVTDPTFHEGDEHLIYNNVFNGTTAFNKTYAINESFLPGYERDVFPNVWNVSDTPGPNVIGGPALGGNYWASPDGSGYSQTCTDADGDGFCDAPYELEGSNNTDWLPLSSDGSDDGDGGDDTGDATGDVTVSPTSIDFETVLVGSTTTATVSVSNDGNASLSFGGTQLVGPSADAYAVTAGNGTTTIPADGSHDVTVEFGPTEAGLADASLVVSTDDPDEPTVTVGLSGNGTLVAPNRAPVAVADHYVVAADQNLTVNAPGVLANDLDPNGDSFSATHYGDPSNGTVTTLTGSGTFEYVPDPGFVGTDSFTYWIQDDHGESSSYATVTIDVVADPNRAPVAVSDHYTTFEGQNLTVSAPGLLENDYDVDADSIEATHYGDPSNGTVTTLTGSGTFEYVPDPDFVGTDSFTYWIQDDHGESSSYGTVTIEVAPDPNRAPVVVSDHYTTDKGQNLTVSAPGLLENDYDPDGDSVQTTHYGNPSNGTVTTLTGSGTFEYVPDPDFVGTDSFTYWIQDDHGESSSYGTVTVEVVEPNRPPVAVSDHYATLQDQNLTVSAPGLLGNDYDPDNDSVQTTHYGNPSNGTVTTLTGSGTFEYVPDPDFVGTDSFIYWTQDDHGESSSYATVTVDVVDPSGTAPVATDDHYTTYEGQNLSVSAPGVLANDLDPNGDSFSATHYGDPSNGTVTTLTGSGTFEYVPDPDFTGTDSFTYWIQDDHGESSSYGTVTIEVAPDPNRAPVAVSDHYTTFEGQNLTVSAPGLLENDYDVDADSIEATHYGNPSNGTVTTLTGSGTFEYVPDPDFVGTDSFTYWIQDDHGESSSYGTVTIEVAPDPNRAPVAVSDHYTAFEGQNLTVSAPGLLENDYDPDNDSVQTTHYGNPSNGTVTTLTGSGTFEYVPDPDFVGTDSFTYWIQDDHGESSSYATVTIEVAPDPNRAPVAVPDHYATLQGQNLTVSAPGLLGNDYDPDGDSIEATHYGNPSNGTVTTLTGSGTFEYVPDPGFAGTDSFTYWNQDADGESSSYTTVSIIVVEVDQPGRVAVDPGAVDFADTEVGSTASQTVTVTNIGGTPLTVSGVDLAGAGTPFDVVAGNATTQLATGETHTVTVSFEPTTVGGASDTLRIHTDDTTTPVLELGLSGTGVTSDDGAEGSDGGDTGAGAGSGSDDSSADSDDSSADSDDSSADSGGSDSPTGRTGSDVTVIRSADGTTDVSVENAQNGTAVDIDTSGTGSGNVTLDGLNITPLVDGDFTLNVSVSEDAPPGAPDTTPSGESPISYLNVDHSIPDEEIGEVTFRLRVSKDTLAARGLAPSDVVVYRYHDGQWQTASMRVVDETATHHVFEATVPGLSVFAVSGQAAVADDPTPPATDEPTGTDSPGGSDSSDEPTGTDSPDGSDSSDESVDGGLMDEEPTSDTPSSSPEHSEASPGVLIAAVVALSVGIGALWLYRRSHRGRP</sequence>
<dbReference type="NCBIfam" id="NF012200">
    <property type="entry name" value="choice_anch_D"/>
    <property type="match status" value="2"/>
</dbReference>
<evidence type="ECO:0000256" key="8">
    <source>
        <dbReference type="SAM" id="Phobius"/>
    </source>
</evidence>
<dbReference type="Pfam" id="PF22544">
    <property type="entry name" value="HYDIN_VesB_CFA65-like_Ig"/>
    <property type="match status" value="2"/>
</dbReference>
<dbReference type="RefSeq" id="WP_254159534.1">
    <property type="nucleotide sequence ID" value="NZ_CP100355.1"/>
</dbReference>
<feature type="domain" description="Periplasmic copper-binding protein NosD beta helix" evidence="9">
    <location>
        <begin position="96"/>
        <end position="190"/>
    </location>
</feature>
<feature type="domain" description="Right handed beta helix" evidence="10">
    <location>
        <begin position="408"/>
        <end position="561"/>
    </location>
</feature>
<evidence type="ECO:0000256" key="5">
    <source>
        <dbReference type="ARBA" id="ARBA00023069"/>
    </source>
</evidence>
<feature type="compositionally biased region" description="Acidic residues" evidence="7">
    <location>
        <begin position="1126"/>
        <end position="1137"/>
    </location>
</feature>
<evidence type="ECO:0000313" key="12">
    <source>
        <dbReference type="EMBL" id="UTF54821.1"/>
    </source>
</evidence>
<evidence type="ECO:0000256" key="1">
    <source>
        <dbReference type="ARBA" id="ARBA00004138"/>
    </source>
</evidence>
<dbReference type="PANTHER" id="PTHR22990">
    <property type="entry name" value="F-BOX ONLY PROTEIN"/>
    <property type="match status" value="1"/>
</dbReference>
<reference evidence="12" key="1">
    <citation type="submission" date="2022-06" db="EMBL/GenBank/DDBJ databases">
        <title>Diverse halophilic archaea isolated from saline environments.</title>
        <authorList>
            <person name="Cui H.-L."/>
        </authorList>
    </citation>
    <scope>NUCLEOTIDE SEQUENCE</scope>
    <source>
        <strain evidence="12">WLHS1</strain>
    </source>
</reference>
<feature type="compositionally biased region" description="Acidic residues" evidence="7">
    <location>
        <begin position="2173"/>
        <end position="2188"/>
    </location>
</feature>
<organism evidence="12 13">
    <name type="scientific">Natronosalvus rutilus</name>
    <dbReference type="NCBI Taxonomy" id="2953753"/>
    <lineage>
        <taxon>Archaea</taxon>
        <taxon>Methanobacteriati</taxon>
        <taxon>Methanobacteriota</taxon>
        <taxon>Stenosarchaea group</taxon>
        <taxon>Halobacteria</taxon>
        <taxon>Halobacteriales</taxon>
        <taxon>Natrialbaceae</taxon>
        <taxon>Natronosalvus</taxon>
    </lineage>
</organism>
<dbReference type="InterPro" id="IPR051550">
    <property type="entry name" value="SCF-Subunits/Alg-Epimerases"/>
</dbReference>
<dbReference type="InterPro" id="IPR039448">
    <property type="entry name" value="Beta_helix"/>
</dbReference>
<dbReference type="Pfam" id="PF13229">
    <property type="entry name" value="Beta_helix"/>
    <property type="match status" value="3"/>
</dbReference>
<feature type="compositionally biased region" description="Gly residues" evidence="7">
    <location>
        <begin position="2156"/>
        <end position="2168"/>
    </location>
</feature>
<feature type="compositionally biased region" description="Low complexity" evidence="7">
    <location>
        <begin position="2373"/>
        <end position="2399"/>
    </location>
</feature>
<keyword evidence="5" id="KW-0969">Cilium</keyword>
<dbReference type="Gene3D" id="2.60.40.2810">
    <property type="match status" value="8"/>
</dbReference>
<gene>
    <name evidence="12" type="ORF">NGM29_06030</name>
</gene>
<protein>
    <submittedName>
        <fullName evidence="12">Ig-like domain-containing protein</fullName>
    </submittedName>
</protein>
<dbReference type="GeneID" id="73289586"/>
<dbReference type="NCBIfam" id="NF012211">
    <property type="entry name" value="tand_rpt_95"/>
    <property type="match status" value="8"/>
</dbReference>
<dbReference type="GO" id="GO:0005737">
    <property type="term" value="C:cytoplasm"/>
    <property type="evidence" value="ECO:0007669"/>
    <property type="project" value="UniProtKB-SubCell"/>
</dbReference>
<evidence type="ECO:0000313" key="13">
    <source>
        <dbReference type="Proteomes" id="UP001056855"/>
    </source>
</evidence>